<protein>
    <recommendedName>
        <fullName evidence="4">RST domain-containing protein</fullName>
    </recommendedName>
</protein>
<dbReference type="AlphaFoldDB" id="A0A834YFE9"/>
<feature type="compositionally biased region" description="Basic and acidic residues" evidence="3">
    <location>
        <begin position="43"/>
        <end position="53"/>
    </location>
</feature>
<evidence type="ECO:0000256" key="3">
    <source>
        <dbReference type="SAM" id="MobiDB-lite"/>
    </source>
</evidence>
<feature type="compositionally biased region" description="Polar residues" evidence="3">
    <location>
        <begin position="54"/>
        <end position="67"/>
    </location>
</feature>
<gene>
    <name evidence="5" type="ORF">HHK36_027766</name>
</gene>
<feature type="region of interest" description="Disordered" evidence="3">
    <location>
        <begin position="16"/>
        <end position="67"/>
    </location>
</feature>
<dbReference type="OrthoDB" id="6133115at2759"/>
<comment type="subcellular location">
    <subcellularLocation>
        <location evidence="1">Nucleus</location>
    </subcellularLocation>
</comment>
<dbReference type="Proteomes" id="UP000655225">
    <property type="component" value="Unassembled WGS sequence"/>
</dbReference>
<dbReference type="Gene3D" id="3.90.228.10">
    <property type="match status" value="1"/>
</dbReference>
<dbReference type="InterPro" id="IPR022003">
    <property type="entry name" value="RST"/>
</dbReference>
<dbReference type="InterPro" id="IPR044964">
    <property type="entry name" value="RCD1/SRO1-5"/>
</dbReference>
<evidence type="ECO:0000313" key="6">
    <source>
        <dbReference type="Proteomes" id="UP000655225"/>
    </source>
</evidence>
<dbReference type="PANTHER" id="PTHR32263">
    <property type="entry name" value="INACTIVE POLY [ADP-RIBOSE] POLYMERASE SRO4-RELATED"/>
    <property type="match status" value="1"/>
</dbReference>
<reference evidence="5 6" key="1">
    <citation type="submission" date="2020-04" db="EMBL/GenBank/DDBJ databases">
        <title>Plant Genome Project.</title>
        <authorList>
            <person name="Zhang R.-G."/>
        </authorList>
    </citation>
    <scope>NUCLEOTIDE SEQUENCE [LARGE SCALE GENOMIC DNA]</scope>
    <source>
        <strain evidence="5">YNK0</strain>
        <tissue evidence="5">Leaf</tissue>
    </source>
</reference>
<comment type="caution">
    <text evidence="5">The sequence shown here is derived from an EMBL/GenBank/DDBJ whole genome shotgun (WGS) entry which is preliminary data.</text>
</comment>
<dbReference type="GO" id="GO:0005634">
    <property type="term" value="C:nucleus"/>
    <property type="evidence" value="ECO:0007669"/>
    <property type="project" value="UniProtKB-SubCell"/>
</dbReference>
<dbReference type="PANTHER" id="PTHR32263:SF12">
    <property type="entry name" value="INACTIVE POLY [ADP-RIBOSE] POLYMERASE SRO4-RELATED"/>
    <property type="match status" value="1"/>
</dbReference>
<dbReference type="Pfam" id="PF12174">
    <property type="entry name" value="RST"/>
    <property type="match status" value="1"/>
</dbReference>
<feature type="domain" description="RST" evidence="4">
    <location>
        <begin position="203"/>
        <end position="233"/>
    </location>
</feature>
<accession>A0A834YFE9</accession>
<evidence type="ECO:0000256" key="1">
    <source>
        <dbReference type="ARBA" id="ARBA00004123"/>
    </source>
</evidence>
<name>A0A834YFE9_TETSI</name>
<proteinExistence type="predicted"/>
<keyword evidence="6" id="KW-1185">Reference proteome</keyword>
<sequence length="240" mass="26722">MSRDFSCSFGSVMENDVQKSQLSSPIIGRENENMDSEASNDEQINHTDTRDSSFETNNVDQDLSVADNKSGTGEFVDGLEHLELFSRIGLIRLEEGGRLQSFQIFSLAMTEKCGGNANIRHAWYSTSMDEMCKIASPGFGQSGRPENSNAYGVGIYFFPEDSSIDWFREDSGESGKTNLTLGIIFSSNINTFKVLPSVYHCFDCQENKILRLTLVQRVRQIAGDKFLLAIIKSRRGNGGH</sequence>
<evidence type="ECO:0000256" key="2">
    <source>
        <dbReference type="ARBA" id="ARBA00023242"/>
    </source>
</evidence>
<keyword evidence="2" id="KW-0539">Nucleus</keyword>
<organism evidence="5 6">
    <name type="scientific">Tetracentron sinense</name>
    <name type="common">Spur-leaf</name>
    <dbReference type="NCBI Taxonomy" id="13715"/>
    <lineage>
        <taxon>Eukaryota</taxon>
        <taxon>Viridiplantae</taxon>
        <taxon>Streptophyta</taxon>
        <taxon>Embryophyta</taxon>
        <taxon>Tracheophyta</taxon>
        <taxon>Spermatophyta</taxon>
        <taxon>Magnoliopsida</taxon>
        <taxon>Trochodendrales</taxon>
        <taxon>Trochodendraceae</taxon>
        <taxon>Tetracentron</taxon>
    </lineage>
</organism>
<evidence type="ECO:0000313" key="5">
    <source>
        <dbReference type="EMBL" id="KAF8380284.1"/>
    </source>
</evidence>
<dbReference type="EMBL" id="JABCRI010000021">
    <property type="protein sequence ID" value="KAF8380284.1"/>
    <property type="molecule type" value="Genomic_DNA"/>
</dbReference>
<evidence type="ECO:0000259" key="4">
    <source>
        <dbReference type="Pfam" id="PF12174"/>
    </source>
</evidence>
<dbReference type="SUPFAM" id="SSF56399">
    <property type="entry name" value="ADP-ribosylation"/>
    <property type="match status" value="1"/>
</dbReference>